<dbReference type="HAMAP" id="MF_01678">
    <property type="entry name" value="Salvage_MtnA"/>
    <property type="match status" value="1"/>
</dbReference>
<comment type="caution">
    <text evidence="3">The sequence shown here is derived from an EMBL/GenBank/DDBJ whole genome shotgun (WGS) entry which is preliminary data.</text>
</comment>
<dbReference type="InterPro" id="IPR037171">
    <property type="entry name" value="NagB/RpiA_transferase-like"/>
</dbReference>
<dbReference type="InterPro" id="IPR005251">
    <property type="entry name" value="IF-M1Pi"/>
</dbReference>
<name>A0ABR7GHZ0_9FIRM</name>
<dbReference type="NCBIfam" id="TIGR00512">
    <property type="entry name" value="salvage_mtnA"/>
    <property type="match status" value="1"/>
</dbReference>
<dbReference type="NCBIfam" id="TIGR00524">
    <property type="entry name" value="eIF-2B_rel"/>
    <property type="match status" value="1"/>
</dbReference>
<gene>
    <name evidence="2 3" type="primary">mtnA</name>
    <name evidence="3" type="ORF">H8R94_09820</name>
</gene>
<comment type="function">
    <text evidence="2">Catalyzes the interconversion of methylthioribose-1-phosphate (MTR-1-P) into methylthioribulose-1-phosphate (MTRu-1-P).</text>
</comment>
<dbReference type="Pfam" id="PF01008">
    <property type="entry name" value="IF-2B"/>
    <property type="match status" value="1"/>
</dbReference>
<keyword evidence="1 2" id="KW-0413">Isomerase</keyword>
<evidence type="ECO:0000313" key="4">
    <source>
        <dbReference type="Proteomes" id="UP000643810"/>
    </source>
</evidence>
<feature type="binding site" evidence="2">
    <location>
        <position position="96"/>
    </location>
    <ligand>
        <name>substrate</name>
    </ligand>
</feature>
<feature type="site" description="Transition state stabilizer" evidence="2">
    <location>
        <position position="164"/>
    </location>
</feature>
<dbReference type="InterPro" id="IPR027363">
    <property type="entry name" value="M1Pi_N"/>
</dbReference>
<feature type="active site" description="Proton donor" evidence="2">
    <location>
        <position position="244"/>
    </location>
</feature>
<organism evidence="3 4">
    <name type="scientific">Roseburia lenta</name>
    <dbReference type="NCBI Taxonomy" id="2763061"/>
    <lineage>
        <taxon>Bacteria</taxon>
        <taxon>Bacillati</taxon>
        <taxon>Bacillota</taxon>
        <taxon>Clostridia</taxon>
        <taxon>Lachnospirales</taxon>
        <taxon>Lachnospiraceae</taxon>
        <taxon>Roseburia</taxon>
    </lineage>
</organism>
<sequence length="359" mass="39378">MGGKITEIDTVSLDEANKALVIIDQTKLPGQIQMLSLTKAKEIWDAIYLLQVRGAPAIGVAAAIGMYVLASRYEVDDYDAFYAAFCRDKEYLDSSRPTAVNLSWALKRMEGVVTAHANEDIPAIVDALHQEAMVIRDEDIAVCHKIGEYGMELLKPGDGVLTHCNAGKLATVRFGTATAPIYLAEENDYHLHVFCDETRPLLQGARLTAFELQESGVDTTLICDNMSAMVMKNGWVNAVFVGCDRVAANGDTANKIGTSVVAAVAKQYNVPVYICAPTSTIDMATATGDDIVIEERKPEEIAEMWYEKRMAPENVKIFNPAFDVTDHELIAGIVTEYGVARTPYTESLKAIMDNKQKRV</sequence>
<keyword evidence="4" id="KW-1185">Reference proteome</keyword>
<dbReference type="NCBIfam" id="NF004326">
    <property type="entry name" value="PRK05720.1"/>
    <property type="match status" value="1"/>
</dbReference>
<dbReference type="InterPro" id="IPR000649">
    <property type="entry name" value="IF-2B-related"/>
</dbReference>
<evidence type="ECO:0000256" key="1">
    <source>
        <dbReference type="ARBA" id="ARBA00023235"/>
    </source>
</evidence>
<comment type="pathway">
    <text evidence="2">Amino-acid biosynthesis; L-methionine biosynthesis via salvage pathway; L-methionine from S-methyl-5-thio-alpha-D-ribose 1-phosphate: step 1/6.</text>
</comment>
<dbReference type="PANTHER" id="PTHR43475:SF1">
    <property type="entry name" value="METHYLTHIORIBOSE-1-PHOSPHATE ISOMERASE"/>
    <property type="match status" value="1"/>
</dbReference>
<protein>
    <recommendedName>
        <fullName evidence="2">Methylthioribose-1-phosphate isomerase</fullName>
        <shortName evidence="2">M1Pi</shortName>
        <shortName evidence="2">MTR-1-P isomerase</shortName>
        <ecNumber evidence="2">5.3.1.23</ecNumber>
    </recommendedName>
    <alternativeName>
        <fullName evidence="2">S-methyl-5-thioribose-1-phosphate isomerase</fullName>
    </alternativeName>
</protein>
<accession>A0ABR7GHZ0</accession>
<feature type="binding site" evidence="2">
    <location>
        <begin position="254"/>
        <end position="255"/>
    </location>
    <ligand>
        <name>substrate</name>
    </ligand>
</feature>
<proteinExistence type="inferred from homology"/>
<dbReference type="EMBL" id="JACOPG010000003">
    <property type="protein sequence ID" value="MBC5686896.1"/>
    <property type="molecule type" value="Genomic_DNA"/>
</dbReference>
<dbReference type="InterPro" id="IPR042529">
    <property type="entry name" value="IF_2B-like_C"/>
</dbReference>
<keyword evidence="2" id="KW-0486">Methionine biosynthesis</keyword>
<dbReference type="Gene3D" id="3.40.50.10470">
    <property type="entry name" value="Translation initiation factor eif-2b, domain 2"/>
    <property type="match status" value="1"/>
</dbReference>
<dbReference type="GO" id="GO:0046523">
    <property type="term" value="F:S-methyl-5-thioribose-1-phosphate isomerase activity"/>
    <property type="evidence" value="ECO:0007669"/>
    <property type="project" value="UniProtKB-EC"/>
</dbReference>
<dbReference type="SUPFAM" id="SSF100950">
    <property type="entry name" value="NagB/RpiA/CoA transferase-like"/>
    <property type="match status" value="1"/>
</dbReference>
<feature type="binding site" evidence="2">
    <location>
        <begin position="53"/>
        <end position="55"/>
    </location>
    <ligand>
        <name>substrate</name>
    </ligand>
</feature>
<evidence type="ECO:0000256" key="2">
    <source>
        <dbReference type="HAMAP-Rule" id="MF_01678"/>
    </source>
</evidence>
<dbReference type="EC" id="5.3.1.23" evidence="2"/>
<dbReference type="InterPro" id="IPR011559">
    <property type="entry name" value="Initiation_fac_2B_a/b/d"/>
</dbReference>
<keyword evidence="2" id="KW-0028">Amino-acid biosynthesis</keyword>
<comment type="similarity">
    <text evidence="2">Belongs to the EIF-2B alpha/beta/delta subunits family. MtnA subfamily.</text>
</comment>
<dbReference type="Gene3D" id="1.20.120.420">
    <property type="entry name" value="translation initiation factor eif-2b, domain 1"/>
    <property type="match status" value="1"/>
</dbReference>
<evidence type="ECO:0000313" key="3">
    <source>
        <dbReference type="EMBL" id="MBC5686896.1"/>
    </source>
</evidence>
<dbReference type="RefSeq" id="WP_186854552.1">
    <property type="nucleotide sequence ID" value="NZ_JACOPG010000003.1"/>
</dbReference>
<dbReference type="PANTHER" id="PTHR43475">
    <property type="entry name" value="METHYLTHIORIBOSE-1-PHOSPHATE ISOMERASE"/>
    <property type="match status" value="1"/>
</dbReference>
<feature type="binding site" evidence="2">
    <location>
        <position position="203"/>
    </location>
    <ligand>
        <name>substrate</name>
    </ligand>
</feature>
<reference evidence="3 4" key="1">
    <citation type="submission" date="2020-08" db="EMBL/GenBank/DDBJ databases">
        <title>Genome public.</title>
        <authorList>
            <person name="Liu C."/>
            <person name="Sun Q."/>
        </authorList>
    </citation>
    <scope>NUCLEOTIDE SEQUENCE [LARGE SCALE GENOMIC DNA]</scope>
    <source>
        <strain evidence="3 4">NSJ-9</strain>
    </source>
</reference>
<dbReference type="Proteomes" id="UP000643810">
    <property type="component" value="Unassembled WGS sequence"/>
</dbReference>
<comment type="catalytic activity">
    <reaction evidence="2">
        <text>5-(methylsulfanyl)-alpha-D-ribose 1-phosphate = 5-(methylsulfanyl)-D-ribulose 1-phosphate</text>
        <dbReference type="Rhea" id="RHEA:19989"/>
        <dbReference type="ChEBI" id="CHEBI:58533"/>
        <dbReference type="ChEBI" id="CHEBI:58548"/>
        <dbReference type="EC" id="5.3.1.23"/>
    </reaction>
</comment>